<evidence type="ECO:0000259" key="10">
    <source>
        <dbReference type="PROSITE" id="PS51085"/>
    </source>
</evidence>
<dbReference type="SUPFAM" id="SSF63380">
    <property type="entry name" value="Riboflavin synthase domain-like"/>
    <property type="match status" value="1"/>
</dbReference>
<evidence type="ECO:0000256" key="2">
    <source>
        <dbReference type="ARBA" id="ARBA00022630"/>
    </source>
</evidence>
<evidence type="ECO:0000256" key="8">
    <source>
        <dbReference type="ARBA" id="ARBA00023014"/>
    </source>
</evidence>
<dbReference type="PRINTS" id="PR00406">
    <property type="entry name" value="CYTB5RDTASE"/>
</dbReference>
<evidence type="ECO:0000313" key="12">
    <source>
        <dbReference type="EMBL" id="AAM86371.1"/>
    </source>
</evidence>
<keyword evidence="7" id="KW-0408">Iron</keyword>
<dbReference type="InterPro" id="IPR050415">
    <property type="entry name" value="MRET"/>
</dbReference>
<accession>Q8D039</accession>
<gene>
    <name evidence="13" type="primary">hcr</name>
    <name evidence="12" type="ordered locus">y2820</name>
    <name evidence="13" type="ordered locus">YP_1236</name>
</gene>
<keyword evidence="8" id="KW-0411">Iron-sulfur</keyword>
<reference evidence="12 15" key="1">
    <citation type="journal article" date="2002" name="J. Bacteriol.">
        <title>Genome sequence of Yersinia pestis KIM.</title>
        <authorList>
            <person name="Deng W."/>
            <person name="Burland V."/>
            <person name="Plunkett G.III."/>
            <person name="Boutin A."/>
            <person name="Mayhew G.F."/>
            <person name="Liss P."/>
            <person name="Perna N.T."/>
            <person name="Rose D.J."/>
            <person name="Mau B."/>
            <person name="Zhou S."/>
            <person name="Schwartz D.C."/>
            <person name="Fetherston J.D."/>
            <person name="Lindler L.E."/>
            <person name="Brubaker R.R."/>
            <person name="Plana G.V."/>
            <person name="Straley S.C."/>
            <person name="McDonough K.A."/>
            <person name="Nilles M.L."/>
            <person name="Matson J.S."/>
            <person name="Blattner F.R."/>
            <person name="Perry R.D."/>
        </authorList>
    </citation>
    <scope>NUCLEOTIDE SEQUENCE [LARGE SCALE GENOMIC DNA]</scope>
    <source>
        <strain evidence="12">KIM</strain>
        <strain evidence="15">KIM10+ / Biovar Mediaevalis</strain>
    </source>
</reference>
<evidence type="ECO:0000256" key="7">
    <source>
        <dbReference type="ARBA" id="ARBA00023004"/>
    </source>
</evidence>
<dbReference type="InterPro" id="IPR008333">
    <property type="entry name" value="Cbr1-like_FAD-bd_dom"/>
</dbReference>
<evidence type="ECO:0000313" key="13">
    <source>
        <dbReference type="EMBL" id="AAS61479.1"/>
    </source>
</evidence>
<dbReference type="Gene3D" id="3.10.20.30">
    <property type="match status" value="1"/>
</dbReference>
<dbReference type="InterPro" id="IPR036010">
    <property type="entry name" value="2Fe-2S_ferredoxin-like_sf"/>
</dbReference>
<dbReference type="EMBL" id="AE009952">
    <property type="protein sequence ID" value="AAM86371.1"/>
    <property type="molecule type" value="Genomic_DNA"/>
</dbReference>
<dbReference type="Pfam" id="PF00175">
    <property type="entry name" value="NAD_binding_1"/>
    <property type="match status" value="1"/>
</dbReference>
<dbReference type="SUPFAM" id="SSF52343">
    <property type="entry name" value="Ferredoxin reductase-like, C-terminal NADP-linked domain"/>
    <property type="match status" value="1"/>
</dbReference>
<dbReference type="PANTHER" id="PTHR47354">
    <property type="entry name" value="NADH OXIDOREDUCTASE HCR"/>
    <property type="match status" value="1"/>
</dbReference>
<keyword evidence="5" id="KW-0274">FAD</keyword>
<dbReference type="Gene3D" id="3.40.50.80">
    <property type="entry name" value="Nucleotide-binding domain of ferredoxin-NADP reductase (FNR) module"/>
    <property type="match status" value="1"/>
</dbReference>
<dbReference type="GO" id="GO:0051537">
    <property type="term" value="F:2 iron, 2 sulfur cluster binding"/>
    <property type="evidence" value="ECO:0007669"/>
    <property type="project" value="UniProtKB-KW"/>
</dbReference>
<keyword evidence="3" id="KW-0001">2Fe-2S</keyword>
<dbReference type="KEGG" id="ypk:y2820"/>
<dbReference type="InterPro" id="IPR017938">
    <property type="entry name" value="Riboflavin_synthase-like_b-brl"/>
</dbReference>
<dbReference type="KEGG" id="ypm:YP_1236"/>
<keyword evidence="4" id="KW-0479">Metal-binding</keyword>
<evidence type="ECO:0000256" key="6">
    <source>
        <dbReference type="ARBA" id="ARBA00023002"/>
    </source>
</evidence>
<dbReference type="AlphaFoldDB" id="Q8D039"/>
<protein>
    <submittedName>
        <fullName evidence="12">Enzyme</fullName>
    </submittedName>
    <submittedName>
        <fullName evidence="13">Oxidoreductase</fullName>
    </submittedName>
</protein>
<dbReference type="Proteomes" id="UP000002490">
    <property type="component" value="Chromosome"/>
</dbReference>
<dbReference type="Proteomes" id="UP000001019">
    <property type="component" value="Chromosome"/>
</dbReference>
<dbReference type="InterPro" id="IPR006058">
    <property type="entry name" value="2Fe2S_fd_BS"/>
</dbReference>
<feature type="domain" description="FAD-binding FR-type" evidence="11">
    <location>
        <begin position="29"/>
        <end position="129"/>
    </location>
</feature>
<reference evidence="13" key="4">
    <citation type="submission" date="2016-05" db="EMBL/GenBank/DDBJ databases">
        <title>Reannotation of Yersinia pestis strain 91001 based on omics data.</title>
        <authorList>
            <person name="Yiqing M."/>
        </authorList>
    </citation>
    <scope>NUCLEOTIDE SEQUENCE</scope>
    <source>
        <strain evidence="13">91001</strain>
    </source>
</reference>
<dbReference type="SUPFAM" id="SSF54292">
    <property type="entry name" value="2Fe-2S ferredoxin-like"/>
    <property type="match status" value="1"/>
</dbReference>
<dbReference type="PROSITE" id="PS00197">
    <property type="entry name" value="2FE2S_FER_1"/>
    <property type="match status" value="1"/>
</dbReference>
<dbReference type="InterPro" id="IPR039261">
    <property type="entry name" value="FNR_nucleotide-bd"/>
</dbReference>
<dbReference type="PANTHER" id="PTHR47354:SF6">
    <property type="entry name" value="NADH OXIDOREDUCTASE HCR"/>
    <property type="match status" value="1"/>
</dbReference>
<evidence type="ECO:0000256" key="4">
    <source>
        <dbReference type="ARBA" id="ARBA00022723"/>
    </source>
</evidence>
<feature type="domain" description="2Fe-2S ferredoxin-type" evidence="10">
    <location>
        <begin position="271"/>
        <end position="356"/>
    </location>
</feature>
<comment type="similarity">
    <text evidence="9">In the N-terminal section; belongs to the FAD-binding oxidoreductase type 6 family.</text>
</comment>
<dbReference type="EnsemblBacteria" id="AAS61479">
    <property type="protein sequence ID" value="AAS61479"/>
    <property type="gene ID" value="YP_1236"/>
</dbReference>
<dbReference type="HOGENOM" id="CLU_003827_14_3_6"/>
<dbReference type="GO" id="GO:0046872">
    <property type="term" value="F:metal ion binding"/>
    <property type="evidence" value="ECO:0007669"/>
    <property type="project" value="UniProtKB-KW"/>
</dbReference>
<dbReference type="InterPro" id="IPR012675">
    <property type="entry name" value="Beta-grasp_dom_sf"/>
</dbReference>
<accession>Q74VQ9</accession>
<dbReference type="CDD" id="cd00207">
    <property type="entry name" value="fer2"/>
    <property type="match status" value="1"/>
</dbReference>
<dbReference type="DNASU" id="1147767"/>
<dbReference type="InterPro" id="IPR001041">
    <property type="entry name" value="2Fe-2S_ferredoxin-type"/>
</dbReference>
<evidence type="ECO:0000256" key="1">
    <source>
        <dbReference type="ARBA" id="ARBA00001974"/>
    </source>
</evidence>
<dbReference type="EMBL" id="AE017042">
    <property type="protein sequence ID" value="AAS61479.1"/>
    <property type="molecule type" value="Genomic_DNA"/>
</dbReference>
<proteinExistence type="inferred from homology"/>
<dbReference type="InterPro" id="IPR001433">
    <property type="entry name" value="OxRdtase_FAD/NAD-bd"/>
</dbReference>
<reference evidence="13" key="2">
    <citation type="submission" date="2003-04" db="EMBL/GenBank/DDBJ databases">
        <authorList>
            <person name="Song Y."/>
            <person name="Tong Z."/>
            <person name="Wang L."/>
            <person name="Han Y."/>
            <person name="Zhang J."/>
            <person name="Pei D."/>
            <person name="Wang J."/>
            <person name="Zhou D."/>
            <person name="Han Y."/>
            <person name="Pang X."/>
            <person name="Zhai J."/>
            <person name="Chen F."/>
            <person name="Qin H."/>
            <person name="Wang J."/>
            <person name="Li S."/>
            <person name="Guo Z."/>
            <person name="Ye C."/>
            <person name="Du Z."/>
            <person name="Lin W."/>
            <person name="Wang J."/>
            <person name="Yu J."/>
            <person name="Yang H."/>
            <person name="Wang J."/>
            <person name="Huang P."/>
            <person name="Yang R."/>
        </authorList>
    </citation>
    <scope>NUCLEOTIDE SEQUENCE</scope>
    <source>
        <strain evidence="13">91001</strain>
    </source>
</reference>
<evidence type="ECO:0000256" key="3">
    <source>
        <dbReference type="ARBA" id="ARBA00022714"/>
    </source>
</evidence>
<dbReference type="GO" id="GO:0016491">
    <property type="term" value="F:oxidoreductase activity"/>
    <property type="evidence" value="ECO:0007669"/>
    <property type="project" value="UniProtKB-KW"/>
</dbReference>
<dbReference type="PROSITE" id="PS51384">
    <property type="entry name" value="FAD_FR"/>
    <property type="match status" value="1"/>
</dbReference>
<dbReference type="Pfam" id="PF00970">
    <property type="entry name" value="FAD_binding_6"/>
    <property type="match status" value="1"/>
</dbReference>
<sequence>MRRLLPENDLIHCEAPMTDFIPTDSPTPFCPNRMQVHSIVQETPDVWSLRLINHDFYSYLPGQYALVSIRNSDETLRAYTLSSTPGLSPFIQLTVRCLPDGEGSRWLTQQVNVGDYLWLSDAQGEFTCANADDDHYLMLAAGCGVTPVISMCRALLAQRPQADIRVIFNVRTPADVIFANEWHTLLQRYPQQLKLTLMAESAATAGFIEGRINARIMQQVAPDIAHRRVMTCGPAPYMAWVEQYCQQQQVPADHFQQEQFRTADEVIDTSNELTMTISRPLRSVNVPVGTSLLFALEQHKIPVMAACRAGVCGSCKTHILHGKYTTTSTMTLTPEEIAQGYVLACSCQLQGDVQLA</sequence>
<reference evidence="14" key="3">
    <citation type="journal article" date="2004" name="DNA Res.">
        <title>Complete genome sequence of Yersinia pestis strain 91001, an isolate avirulent to humans.</title>
        <authorList>
            <person name="Song Y."/>
            <person name="Tong Z."/>
            <person name="Wang J."/>
            <person name="Wang L."/>
            <person name="Guo Z."/>
            <person name="Han Y."/>
            <person name="Zhang J."/>
            <person name="Pei D."/>
            <person name="Zhou D."/>
            <person name="Qin H."/>
            <person name="Pang X."/>
            <person name="Han Y."/>
            <person name="Zhai J."/>
            <person name="Li M."/>
            <person name="Cui B."/>
            <person name="Qi Z."/>
            <person name="Jin L."/>
            <person name="Dai R."/>
            <person name="Chen F."/>
            <person name="Li S."/>
            <person name="Ye C."/>
            <person name="Du Z."/>
            <person name="Lin W."/>
            <person name="Wang J."/>
            <person name="Yu J."/>
            <person name="Yang H."/>
            <person name="Wang J."/>
            <person name="Huang P."/>
            <person name="Yang R."/>
        </authorList>
    </citation>
    <scope>NUCLEOTIDE SEQUENCE [LARGE SCALE GENOMIC DNA]</scope>
    <source>
        <strain evidence="14">91001 / Biovar Mediaevalis</strain>
    </source>
</reference>
<evidence type="ECO:0000313" key="14">
    <source>
        <dbReference type="Proteomes" id="UP000001019"/>
    </source>
</evidence>
<comment type="cofactor">
    <cofactor evidence="1">
        <name>FAD</name>
        <dbReference type="ChEBI" id="CHEBI:57692"/>
    </cofactor>
</comment>
<evidence type="ECO:0000256" key="9">
    <source>
        <dbReference type="ARBA" id="ARBA00061434"/>
    </source>
</evidence>
<evidence type="ECO:0000256" key="5">
    <source>
        <dbReference type="ARBA" id="ARBA00022827"/>
    </source>
</evidence>
<evidence type="ECO:0000313" key="15">
    <source>
        <dbReference type="Proteomes" id="UP000002490"/>
    </source>
</evidence>
<evidence type="ECO:0000259" key="11">
    <source>
        <dbReference type="PROSITE" id="PS51384"/>
    </source>
</evidence>
<dbReference type="NCBIfam" id="NF007964">
    <property type="entry name" value="PRK10684.1"/>
    <property type="match status" value="1"/>
</dbReference>
<dbReference type="PROSITE" id="PS51085">
    <property type="entry name" value="2FE2S_FER_2"/>
    <property type="match status" value="1"/>
</dbReference>
<keyword evidence="6" id="KW-0560">Oxidoreductase</keyword>
<dbReference type="Pfam" id="PF00111">
    <property type="entry name" value="Fer2"/>
    <property type="match status" value="1"/>
</dbReference>
<keyword evidence="2" id="KW-0285">Flavoprotein</keyword>
<dbReference type="Gene3D" id="2.40.30.10">
    <property type="entry name" value="Translation factors"/>
    <property type="match status" value="1"/>
</dbReference>
<organism evidence="12 15">
    <name type="scientific">Yersinia pestis</name>
    <dbReference type="NCBI Taxonomy" id="632"/>
    <lineage>
        <taxon>Bacteria</taxon>
        <taxon>Pseudomonadati</taxon>
        <taxon>Pseudomonadota</taxon>
        <taxon>Gammaproteobacteria</taxon>
        <taxon>Enterobacterales</taxon>
        <taxon>Yersiniaceae</taxon>
        <taxon>Yersinia</taxon>
    </lineage>
</organism>
<dbReference type="InterPro" id="IPR017927">
    <property type="entry name" value="FAD-bd_FR_type"/>
</dbReference>
<dbReference type="CDD" id="cd06215">
    <property type="entry name" value="FNR_iron_sulfur_binding_1"/>
    <property type="match status" value="1"/>
</dbReference>
<name>Q8D039_YERPE</name>